<feature type="compositionally biased region" description="Basic and acidic residues" evidence="1">
    <location>
        <begin position="83"/>
        <end position="93"/>
    </location>
</feature>
<name>A0AAJ0BTX3_9PEZI</name>
<dbReference type="GeneID" id="85309397"/>
<organism evidence="2 3">
    <name type="scientific">Phialemonium atrogriseum</name>
    <dbReference type="NCBI Taxonomy" id="1093897"/>
    <lineage>
        <taxon>Eukaryota</taxon>
        <taxon>Fungi</taxon>
        <taxon>Dikarya</taxon>
        <taxon>Ascomycota</taxon>
        <taxon>Pezizomycotina</taxon>
        <taxon>Sordariomycetes</taxon>
        <taxon>Sordariomycetidae</taxon>
        <taxon>Cephalothecales</taxon>
        <taxon>Cephalothecaceae</taxon>
        <taxon>Phialemonium</taxon>
    </lineage>
</organism>
<sequence>MEALFVKASGRNLYRRATVPEFQSHFNDADGGKDQPAHWYEAQLVHYGLPPSRVKGTAKMRLYDSVKKGGLAVPTNLRSMEADLKKQWKKQDRAPATPLAPPTCGRQEEREAGSAEDDGSQHFQGSAEAFSRQSQLCCTPRPQQPIASTIRDRQETKDTRIRGGNNGESR</sequence>
<feature type="region of interest" description="Disordered" evidence="1">
    <location>
        <begin position="83"/>
        <end position="170"/>
    </location>
</feature>
<gene>
    <name evidence="2" type="ORF">QBC33DRAFT_517838</name>
</gene>
<evidence type="ECO:0000256" key="1">
    <source>
        <dbReference type="SAM" id="MobiDB-lite"/>
    </source>
</evidence>
<feature type="compositionally biased region" description="Basic and acidic residues" evidence="1">
    <location>
        <begin position="150"/>
        <end position="161"/>
    </location>
</feature>
<reference evidence="2" key="1">
    <citation type="submission" date="2023-06" db="EMBL/GenBank/DDBJ databases">
        <title>Genome-scale phylogeny and comparative genomics of the fungal order Sordariales.</title>
        <authorList>
            <consortium name="Lawrence Berkeley National Laboratory"/>
            <person name="Hensen N."/>
            <person name="Bonometti L."/>
            <person name="Westerberg I."/>
            <person name="Brannstrom I.O."/>
            <person name="Guillou S."/>
            <person name="Cros-Aarteil S."/>
            <person name="Calhoun S."/>
            <person name="Haridas S."/>
            <person name="Kuo A."/>
            <person name="Mondo S."/>
            <person name="Pangilinan J."/>
            <person name="Riley R."/>
            <person name="Labutti K."/>
            <person name="Andreopoulos B."/>
            <person name="Lipzen A."/>
            <person name="Chen C."/>
            <person name="Yanf M."/>
            <person name="Daum C."/>
            <person name="Ng V."/>
            <person name="Clum A."/>
            <person name="Steindorff A."/>
            <person name="Ohm R."/>
            <person name="Martin F."/>
            <person name="Silar P."/>
            <person name="Natvig D."/>
            <person name="Lalanne C."/>
            <person name="Gautier V."/>
            <person name="Ament-Velasquez S.L."/>
            <person name="Kruys A."/>
            <person name="Hutchinson M.I."/>
            <person name="Powell A.J."/>
            <person name="Barry K."/>
            <person name="Miller A.N."/>
            <person name="Grigoriev I.V."/>
            <person name="Debuchy R."/>
            <person name="Gladieux P."/>
            <person name="Thoren M.H."/>
            <person name="Johannesson H."/>
        </authorList>
    </citation>
    <scope>NUCLEOTIDE SEQUENCE</scope>
    <source>
        <strain evidence="2">8032-3</strain>
    </source>
</reference>
<evidence type="ECO:0000313" key="2">
    <source>
        <dbReference type="EMBL" id="KAK1764215.1"/>
    </source>
</evidence>
<dbReference type="RefSeq" id="XP_060280428.1">
    <property type="nucleotide sequence ID" value="XM_060426210.1"/>
</dbReference>
<dbReference type="AlphaFoldDB" id="A0AAJ0BTX3"/>
<evidence type="ECO:0000313" key="3">
    <source>
        <dbReference type="Proteomes" id="UP001244011"/>
    </source>
</evidence>
<dbReference type="Proteomes" id="UP001244011">
    <property type="component" value="Unassembled WGS sequence"/>
</dbReference>
<keyword evidence="3" id="KW-1185">Reference proteome</keyword>
<proteinExistence type="predicted"/>
<protein>
    <submittedName>
        <fullName evidence="2">Uncharacterized protein</fullName>
    </submittedName>
</protein>
<comment type="caution">
    <text evidence="2">The sequence shown here is derived from an EMBL/GenBank/DDBJ whole genome shotgun (WGS) entry which is preliminary data.</text>
</comment>
<dbReference type="EMBL" id="MU839021">
    <property type="protein sequence ID" value="KAK1764215.1"/>
    <property type="molecule type" value="Genomic_DNA"/>
</dbReference>
<accession>A0AAJ0BTX3</accession>